<dbReference type="PANTHER" id="PTHR48102:SF7">
    <property type="entry name" value="ATP-DEPENDENT CLP PROTEASE ATP-BINDING SUBUNIT CLPX-LIKE, MITOCHONDRIAL"/>
    <property type="match status" value="1"/>
</dbReference>
<gene>
    <name evidence="6" type="ORF">POSPLADRAFT_1182947</name>
</gene>
<dbReference type="AlphaFoldDB" id="A0A1X6MW18"/>
<dbReference type="InterPro" id="IPR027417">
    <property type="entry name" value="P-loop_NTPase"/>
</dbReference>
<reference evidence="6 7" key="1">
    <citation type="submission" date="2017-04" db="EMBL/GenBank/DDBJ databases">
        <title>Genome Sequence of the Model Brown-Rot Fungus Postia placenta SB12.</title>
        <authorList>
            <consortium name="DOE Joint Genome Institute"/>
            <person name="Gaskell J."/>
            <person name="Kersten P."/>
            <person name="Larrondo L.F."/>
            <person name="Canessa P."/>
            <person name="Martinez D."/>
            <person name="Hibbett D."/>
            <person name="Schmoll M."/>
            <person name="Kubicek C.P."/>
            <person name="Martinez A.T."/>
            <person name="Yadav J."/>
            <person name="Master E."/>
            <person name="Magnuson J.K."/>
            <person name="James T."/>
            <person name="Yaver D."/>
            <person name="Berka R."/>
            <person name="Labutti K."/>
            <person name="Lipzen A."/>
            <person name="Aerts A."/>
            <person name="Barry K."/>
            <person name="Henrissat B."/>
            <person name="Blanchette R."/>
            <person name="Grigoriev I."/>
            <person name="Cullen D."/>
        </authorList>
    </citation>
    <scope>NUCLEOTIDE SEQUENCE [LARGE SCALE GENOMIC DNA]</scope>
    <source>
        <strain evidence="6 7">MAD-698-R-SB12</strain>
    </source>
</reference>
<protein>
    <recommendedName>
        <fullName evidence="8">AAA+ ATPase domain-containing protein</fullName>
    </recommendedName>
</protein>
<evidence type="ECO:0000256" key="1">
    <source>
        <dbReference type="ARBA" id="ARBA00022741"/>
    </source>
</evidence>
<evidence type="ECO:0000313" key="7">
    <source>
        <dbReference type="Proteomes" id="UP000194127"/>
    </source>
</evidence>
<dbReference type="SUPFAM" id="SSF52540">
    <property type="entry name" value="P-loop containing nucleoside triphosphate hydrolases"/>
    <property type="match status" value="1"/>
</dbReference>
<dbReference type="Gene3D" id="3.40.50.300">
    <property type="entry name" value="P-loop containing nucleotide triphosphate hydrolases"/>
    <property type="match status" value="1"/>
</dbReference>
<evidence type="ECO:0008006" key="8">
    <source>
        <dbReference type="Google" id="ProtNLM"/>
    </source>
</evidence>
<dbReference type="SMART" id="SM00382">
    <property type="entry name" value="AAA"/>
    <property type="match status" value="1"/>
</dbReference>
<sequence length="512" mass="55632">MIMQLPAFLTGLSARAPCCHHSRLLLLRSLRTQAHYDYVPEDESHNAPYNSRPAGLATPRQLVQYLDEFVIGQENAKKVLSVAVFNHFNRVHANLSAVIEHDESADWLDTARDQTQSGVAPAHIHPHPNRFSLHSALLRPRHPLPLFEKSNVLVIGPTGSGKTLLAKTLAKVLDVPFSVSDATSFTQAGYVGDDVDMCIQRLLQAASWDPYRASMGIVYIDEIDKVARKTGSGGMEGTRDVGGEGVQQALLRMMEGTTVTIQAKGAGAVAPPTGGDGRSRPGQRPSSVAPRPDAFSIDTSNVLFILSGAFVGMDTLIKRRIDKGSIGFTANLASSSETKPSNGLPFFTPNKRSVPNVLDLVQPDDLVKYGFIPEFVSRVPSLTTLAPLTPSDLRRVLTDVRGSLISQYTALFGYSGIEIRFTSAALDEICRKAAERGGGARGLRGIMASETLLLQPMYEAPGSTIRHILITEDVVQGKQSAQYWSKGDGPAFWEAWAAAEESYTRRNTHNDN</sequence>
<feature type="domain" description="Clp ATPase C-terminal" evidence="5">
    <location>
        <begin position="388"/>
        <end position="481"/>
    </location>
</feature>
<dbReference type="Gene3D" id="1.10.8.60">
    <property type="match status" value="1"/>
</dbReference>
<dbReference type="InterPro" id="IPR003593">
    <property type="entry name" value="AAA+_ATPase"/>
</dbReference>
<evidence type="ECO:0000313" key="6">
    <source>
        <dbReference type="EMBL" id="OSX60416.1"/>
    </source>
</evidence>
<dbReference type="Proteomes" id="UP000194127">
    <property type="component" value="Unassembled WGS sequence"/>
</dbReference>
<accession>A0A1X6MW18</accession>
<dbReference type="STRING" id="670580.A0A1X6MW18"/>
<keyword evidence="2" id="KW-0067">ATP-binding</keyword>
<feature type="domain" description="AAA+ ATPase" evidence="4">
    <location>
        <begin position="148"/>
        <end position="327"/>
    </location>
</feature>
<dbReference type="EMBL" id="KZ110600">
    <property type="protein sequence ID" value="OSX60416.1"/>
    <property type="molecule type" value="Genomic_DNA"/>
</dbReference>
<dbReference type="PANTHER" id="PTHR48102">
    <property type="entry name" value="ATP-DEPENDENT CLP PROTEASE ATP-BINDING SUBUNIT CLPX-LIKE, MITOCHONDRIAL-RELATED"/>
    <property type="match status" value="1"/>
</dbReference>
<dbReference type="SMART" id="SM01086">
    <property type="entry name" value="ClpB_D2-small"/>
    <property type="match status" value="1"/>
</dbReference>
<dbReference type="InterPro" id="IPR050052">
    <property type="entry name" value="ATP-dep_Clp_protease_ClpX"/>
</dbReference>
<evidence type="ECO:0000256" key="3">
    <source>
        <dbReference type="SAM" id="MobiDB-lite"/>
    </source>
</evidence>
<dbReference type="InterPro" id="IPR003959">
    <property type="entry name" value="ATPase_AAA_core"/>
</dbReference>
<evidence type="ECO:0000259" key="4">
    <source>
        <dbReference type="SMART" id="SM00382"/>
    </source>
</evidence>
<evidence type="ECO:0000259" key="5">
    <source>
        <dbReference type="SMART" id="SM01086"/>
    </source>
</evidence>
<dbReference type="RefSeq" id="XP_024337210.1">
    <property type="nucleotide sequence ID" value="XM_024488960.1"/>
</dbReference>
<dbReference type="GeneID" id="36333909"/>
<dbReference type="GO" id="GO:0051603">
    <property type="term" value="P:proteolysis involved in protein catabolic process"/>
    <property type="evidence" value="ECO:0007669"/>
    <property type="project" value="TreeGrafter"/>
</dbReference>
<evidence type="ECO:0000256" key="2">
    <source>
        <dbReference type="ARBA" id="ARBA00022840"/>
    </source>
</evidence>
<keyword evidence="7" id="KW-1185">Reference proteome</keyword>
<dbReference type="NCBIfam" id="NF003745">
    <property type="entry name" value="PRK05342.1"/>
    <property type="match status" value="1"/>
</dbReference>
<dbReference type="GO" id="GO:0016887">
    <property type="term" value="F:ATP hydrolysis activity"/>
    <property type="evidence" value="ECO:0007669"/>
    <property type="project" value="InterPro"/>
</dbReference>
<proteinExistence type="predicted"/>
<feature type="region of interest" description="Disordered" evidence="3">
    <location>
        <begin position="265"/>
        <end position="292"/>
    </location>
</feature>
<keyword evidence="1" id="KW-0547">Nucleotide-binding</keyword>
<dbReference type="FunFam" id="1.10.8.60:FF:000138">
    <property type="entry name" value="ATP-dependent Clp protease ATP-binding subunit ClpX"/>
    <property type="match status" value="1"/>
</dbReference>
<dbReference type="GO" id="GO:0005524">
    <property type="term" value="F:ATP binding"/>
    <property type="evidence" value="ECO:0007669"/>
    <property type="project" value="UniProtKB-KW"/>
</dbReference>
<organism evidence="6 7">
    <name type="scientific">Postia placenta MAD-698-R-SB12</name>
    <dbReference type="NCBI Taxonomy" id="670580"/>
    <lineage>
        <taxon>Eukaryota</taxon>
        <taxon>Fungi</taxon>
        <taxon>Dikarya</taxon>
        <taxon>Basidiomycota</taxon>
        <taxon>Agaricomycotina</taxon>
        <taxon>Agaricomycetes</taxon>
        <taxon>Polyporales</taxon>
        <taxon>Adustoporiaceae</taxon>
        <taxon>Rhodonia</taxon>
    </lineage>
</organism>
<name>A0A1X6MW18_9APHY</name>
<dbReference type="Pfam" id="PF07724">
    <property type="entry name" value="AAA_2"/>
    <property type="match status" value="1"/>
</dbReference>
<dbReference type="GO" id="GO:0005759">
    <property type="term" value="C:mitochondrial matrix"/>
    <property type="evidence" value="ECO:0007669"/>
    <property type="project" value="TreeGrafter"/>
</dbReference>
<dbReference type="InterPro" id="IPR019489">
    <property type="entry name" value="Clp_ATPase_C"/>
</dbReference>
<dbReference type="OrthoDB" id="1721884at2759"/>